<dbReference type="InterPro" id="IPR050758">
    <property type="entry name" value="Znf_C2H2-type"/>
</dbReference>
<keyword evidence="4" id="KW-0862">Zinc</keyword>
<feature type="domain" description="C2H2-type" evidence="6">
    <location>
        <begin position="217"/>
        <end position="244"/>
    </location>
</feature>
<dbReference type="PROSITE" id="PS50157">
    <property type="entry name" value="ZINC_FINGER_C2H2_2"/>
    <property type="match status" value="6"/>
</dbReference>
<feature type="domain" description="C2H2-type" evidence="6">
    <location>
        <begin position="29"/>
        <end position="56"/>
    </location>
</feature>
<evidence type="ECO:0000256" key="4">
    <source>
        <dbReference type="ARBA" id="ARBA00022833"/>
    </source>
</evidence>
<feature type="domain" description="C2H2-type" evidence="6">
    <location>
        <begin position="134"/>
        <end position="161"/>
    </location>
</feature>
<feature type="domain" description="C2H2-type" evidence="6">
    <location>
        <begin position="190"/>
        <end position="217"/>
    </location>
</feature>
<sequence>MNLKIVEVDYGDPLPTRAQSCSSTVDERHDCPDCYRWFNNAASLRVHRMWHGVRRRRQLGPPVGQVRHNQDSEEDISDFESEMDSRGVYSCKLCGKIYLYLHAYKKHLQIHRYNSNSKKTRIMPSQYLPGSKKYECPECGCSFLRRAKLIRHLKLHRMRNSNRKCDPCNKIFASDTSWIGHIQLHEQRPFWCYTCAKGFTDQQIFNKHMFLHKCRKFTCTVCNKTFMFRRQLNDHLNLHTGAKPHICTFCGMGFSHSSYLYAHKKSQCKRTGFKSGWVRKSKIRRINTIERQRVERTLKMLSGENEKNVSQNIVDTDAPALKRWEWECCECDVGFDEVTQLHGHYIQHATGDIPMG</sequence>
<evidence type="ECO:0000313" key="7">
    <source>
        <dbReference type="Ensembl" id="ENSNMLP00000008147.1"/>
    </source>
</evidence>
<evidence type="ECO:0000256" key="3">
    <source>
        <dbReference type="ARBA" id="ARBA00022771"/>
    </source>
</evidence>
<dbReference type="FunFam" id="3.30.160.60:FF:000446">
    <property type="entry name" value="Zinc finger protein"/>
    <property type="match status" value="1"/>
</dbReference>
<dbReference type="Gene3D" id="3.30.160.60">
    <property type="entry name" value="Classic Zinc Finger"/>
    <property type="match status" value="5"/>
</dbReference>
<dbReference type="InterPro" id="IPR013087">
    <property type="entry name" value="Znf_C2H2_type"/>
</dbReference>
<dbReference type="InterPro" id="IPR036236">
    <property type="entry name" value="Znf_C2H2_sf"/>
</dbReference>
<feature type="domain" description="C2H2-type" evidence="6">
    <location>
        <begin position="89"/>
        <end position="111"/>
    </location>
</feature>
<reference evidence="7" key="2">
    <citation type="submission" date="2025-09" db="UniProtKB">
        <authorList>
            <consortium name="Ensembl"/>
        </authorList>
    </citation>
    <scope>IDENTIFICATION</scope>
</reference>
<dbReference type="FunFam" id="3.30.160.60:FF:000100">
    <property type="entry name" value="Zinc finger 45-like"/>
    <property type="match status" value="1"/>
</dbReference>
<dbReference type="GO" id="GO:0008270">
    <property type="term" value="F:zinc ion binding"/>
    <property type="evidence" value="ECO:0007669"/>
    <property type="project" value="UniProtKB-KW"/>
</dbReference>
<name>A0A8C6SKM3_9GOBI</name>
<dbReference type="SUPFAM" id="SSF57667">
    <property type="entry name" value="beta-beta-alpha zinc fingers"/>
    <property type="match status" value="3"/>
</dbReference>
<dbReference type="Pfam" id="PF12874">
    <property type="entry name" value="zf-met"/>
    <property type="match status" value="2"/>
</dbReference>
<protein>
    <recommendedName>
        <fullName evidence="6">C2H2-type domain-containing protein</fullName>
    </recommendedName>
</protein>
<evidence type="ECO:0000259" key="6">
    <source>
        <dbReference type="PROSITE" id="PS50157"/>
    </source>
</evidence>
<evidence type="ECO:0000256" key="1">
    <source>
        <dbReference type="ARBA" id="ARBA00022723"/>
    </source>
</evidence>
<dbReference type="PANTHER" id="PTHR23234:SF10">
    <property type="entry name" value="RIKEN CDNA 6720489N17 GENE-RELATED"/>
    <property type="match status" value="1"/>
</dbReference>
<dbReference type="Proteomes" id="UP000694523">
    <property type="component" value="Unplaced"/>
</dbReference>
<keyword evidence="8" id="KW-1185">Reference proteome</keyword>
<keyword evidence="1" id="KW-0479">Metal-binding</keyword>
<dbReference type="Ensembl" id="ENSNMLT00000009268.1">
    <property type="protein sequence ID" value="ENSNMLP00000008147.1"/>
    <property type="gene ID" value="ENSNMLG00000005797.1"/>
</dbReference>
<feature type="domain" description="C2H2-type" evidence="6">
    <location>
        <begin position="245"/>
        <end position="275"/>
    </location>
</feature>
<dbReference type="PANTHER" id="PTHR23234">
    <property type="entry name" value="ZNF44 PROTEIN"/>
    <property type="match status" value="1"/>
</dbReference>
<evidence type="ECO:0000256" key="2">
    <source>
        <dbReference type="ARBA" id="ARBA00022737"/>
    </source>
</evidence>
<dbReference type="SMART" id="SM00355">
    <property type="entry name" value="ZnF_C2H2"/>
    <property type="match status" value="8"/>
</dbReference>
<reference evidence="7" key="1">
    <citation type="submission" date="2025-08" db="UniProtKB">
        <authorList>
            <consortium name="Ensembl"/>
        </authorList>
    </citation>
    <scope>IDENTIFICATION</scope>
</reference>
<accession>A0A8C6SKM3</accession>
<evidence type="ECO:0000313" key="8">
    <source>
        <dbReference type="Proteomes" id="UP000694523"/>
    </source>
</evidence>
<organism evidence="7 8">
    <name type="scientific">Neogobius melanostomus</name>
    <name type="common">round goby</name>
    <dbReference type="NCBI Taxonomy" id="47308"/>
    <lineage>
        <taxon>Eukaryota</taxon>
        <taxon>Metazoa</taxon>
        <taxon>Chordata</taxon>
        <taxon>Craniata</taxon>
        <taxon>Vertebrata</taxon>
        <taxon>Euteleostomi</taxon>
        <taxon>Actinopterygii</taxon>
        <taxon>Neopterygii</taxon>
        <taxon>Teleostei</taxon>
        <taxon>Neoteleostei</taxon>
        <taxon>Acanthomorphata</taxon>
        <taxon>Gobiaria</taxon>
        <taxon>Gobiiformes</taxon>
        <taxon>Gobioidei</taxon>
        <taxon>Gobiidae</taxon>
        <taxon>Benthophilinae</taxon>
        <taxon>Neogobiini</taxon>
        <taxon>Neogobius</taxon>
    </lineage>
</organism>
<proteinExistence type="predicted"/>
<dbReference type="Pfam" id="PF00096">
    <property type="entry name" value="zf-C2H2"/>
    <property type="match status" value="1"/>
</dbReference>
<evidence type="ECO:0000256" key="5">
    <source>
        <dbReference type="PROSITE-ProRule" id="PRU00042"/>
    </source>
</evidence>
<keyword evidence="3 5" id="KW-0863">Zinc-finger</keyword>
<dbReference type="PROSITE" id="PS00028">
    <property type="entry name" value="ZINC_FINGER_C2H2_1"/>
    <property type="match status" value="7"/>
</dbReference>
<dbReference type="AlphaFoldDB" id="A0A8C6SKM3"/>
<keyword evidence="2" id="KW-0677">Repeat</keyword>